<reference evidence="2" key="1">
    <citation type="submission" date="2018-07" db="EMBL/GenBank/DDBJ databases">
        <title>Giant CbK-like Caulobacter bacteriophages have genetically divergent genomes.</title>
        <authorList>
            <person name="Wilson K.M."/>
            <person name="Ely B."/>
        </authorList>
    </citation>
    <scope>NUCLEOTIDE SEQUENCE [LARGE SCALE GENOMIC DNA]</scope>
</reference>
<organism evidence="1 2">
    <name type="scientific">Caulobacter phage CcrBL9</name>
    <dbReference type="NCBI Taxonomy" id="2283270"/>
    <lineage>
        <taxon>Viruses</taxon>
        <taxon>Duplodnaviria</taxon>
        <taxon>Heunggongvirae</taxon>
        <taxon>Uroviricota</taxon>
        <taxon>Caudoviricetes</taxon>
        <taxon>Jeanschmidtviridae</taxon>
        <taxon>Bertelyvirus</taxon>
        <taxon>Bertelyvirus BL9</taxon>
    </lineage>
</organism>
<keyword evidence="2" id="KW-1185">Reference proteome</keyword>
<sequence>MSPAEIKKRIKVGSRVRIKKGTPVFAEGYGDTPIRTVARPSWVNVNVLAPRGKVGWIGSGNKQFLVAITAIEDMEDFS</sequence>
<dbReference type="Proteomes" id="UP000259421">
    <property type="component" value="Segment"/>
</dbReference>
<proteinExistence type="predicted"/>
<reference evidence="1 2" key="2">
    <citation type="submission" date="2018-09" db="EMBL/GenBank/DDBJ databases">
        <title>Giant CbK-like Caulobacter bacteriophages have genetically divergent genomes.</title>
        <authorList>
            <person name="Wilson K."/>
            <person name="Ely B."/>
        </authorList>
    </citation>
    <scope>NUCLEOTIDE SEQUENCE [LARGE SCALE GENOMIC DNA]</scope>
</reference>
<evidence type="ECO:0000313" key="2">
    <source>
        <dbReference type="Proteomes" id="UP000259421"/>
    </source>
</evidence>
<gene>
    <name evidence="1" type="ORF">CcrBL9_gp239c</name>
</gene>
<protein>
    <submittedName>
        <fullName evidence="1">Uncharacterized protein</fullName>
    </submittedName>
</protein>
<accession>A0A385EBV2</accession>
<name>A0A385EBV2_9CAUD</name>
<evidence type="ECO:0000313" key="1">
    <source>
        <dbReference type="EMBL" id="AXQ69263.1"/>
    </source>
</evidence>
<dbReference type="EMBL" id="MH588546">
    <property type="protein sequence ID" value="AXQ69263.1"/>
    <property type="molecule type" value="Genomic_DNA"/>
</dbReference>